<dbReference type="PANTHER" id="PTHR11465:SF9">
    <property type="entry name" value="CATALASE"/>
    <property type="match status" value="1"/>
</dbReference>
<keyword evidence="2" id="KW-0575">Peroxidase</keyword>
<dbReference type="Gene3D" id="2.40.180.10">
    <property type="entry name" value="Catalase core domain"/>
    <property type="match status" value="1"/>
</dbReference>
<dbReference type="GO" id="GO:0042744">
    <property type="term" value="P:hydrogen peroxide catabolic process"/>
    <property type="evidence" value="ECO:0007669"/>
    <property type="project" value="TreeGrafter"/>
</dbReference>
<dbReference type="GO" id="GO:0005737">
    <property type="term" value="C:cytoplasm"/>
    <property type="evidence" value="ECO:0007669"/>
    <property type="project" value="TreeGrafter"/>
</dbReference>
<dbReference type="GO" id="GO:0046872">
    <property type="term" value="F:metal ion binding"/>
    <property type="evidence" value="ECO:0007669"/>
    <property type="project" value="UniProtKB-KW"/>
</dbReference>
<dbReference type="OrthoDB" id="6880011at2759"/>
<dbReference type="AlphaFoldDB" id="A0A9N9WDV8"/>
<dbReference type="EMBL" id="OU893349">
    <property type="protein sequence ID" value="CAG9787897.1"/>
    <property type="molecule type" value="Genomic_DNA"/>
</dbReference>
<evidence type="ECO:0000256" key="3">
    <source>
        <dbReference type="ARBA" id="ARBA00022617"/>
    </source>
</evidence>
<evidence type="ECO:0000256" key="2">
    <source>
        <dbReference type="ARBA" id="ARBA00022559"/>
    </source>
</evidence>
<feature type="domain" description="Catalase core" evidence="7">
    <location>
        <begin position="2"/>
        <end position="129"/>
    </location>
</feature>
<evidence type="ECO:0000313" key="8">
    <source>
        <dbReference type="EMBL" id="CAG9787897.1"/>
    </source>
</evidence>
<dbReference type="Pfam" id="PF00199">
    <property type="entry name" value="Catalase"/>
    <property type="match status" value="1"/>
</dbReference>
<dbReference type="PRINTS" id="PR00067">
    <property type="entry name" value="CATALASE"/>
</dbReference>
<reference evidence="8" key="1">
    <citation type="submission" date="2021-12" db="EMBL/GenBank/DDBJ databases">
        <authorList>
            <person name="King R."/>
        </authorList>
    </citation>
    <scope>NUCLEOTIDE SEQUENCE</scope>
</reference>
<dbReference type="PANTHER" id="PTHR11465">
    <property type="entry name" value="CATALASE"/>
    <property type="match status" value="1"/>
</dbReference>
<accession>A0A9N9WDV8</accession>
<keyword evidence="4" id="KW-0479">Metal-binding</keyword>
<keyword evidence="9" id="KW-1185">Reference proteome</keyword>
<evidence type="ECO:0000256" key="4">
    <source>
        <dbReference type="ARBA" id="ARBA00022723"/>
    </source>
</evidence>
<dbReference type="InterPro" id="IPR011614">
    <property type="entry name" value="Catalase_core"/>
</dbReference>
<organism evidence="8 9">
    <name type="scientific">Diatraea saccharalis</name>
    <name type="common">sugarcane borer</name>
    <dbReference type="NCBI Taxonomy" id="40085"/>
    <lineage>
        <taxon>Eukaryota</taxon>
        <taxon>Metazoa</taxon>
        <taxon>Ecdysozoa</taxon>
        <taxon>Arthropoda</taxon>
        <taxon>Hexapoda</taxon>
        <taxon>Insecta</taxon>
        <taxon>Pterygota</taxon>
        <taxon>Neoptera</taxon>
        <taxon>Endopterygota</taxon>
        <taxon>Lepidoptera</taxon>
        <taxon>Glossata</taxon>
        <taxon>Ditrysia</taxon>
        <taxon>Pyraloidea</taxon>
        <taxon>Crambidae</taxon>
        <taxon>Crambinae</taxon>
        <taxon>Diatraea</taxon>
    </lineage>
</organism>
<evidence type="ECO:0000256" key="5">
    <source>
        <dbReference type="ARBA" id="ARBA00023002"/>
    </source>
</evidence>
<evidence type="ECO:0000256" key="1">
    <source>
        <dbReference type="ARBA" id="ARBA00005329"/>
    </source>
</evidence>
<reference evidence="8" key="2">
    <citation type="submission" date="2022-10" db="EMBL/GenBank/DDBJ databases">
        <authorList>
            <consortium name="ENA_rothamsted_submissions"/>
            <consortium name="culmorum"/>
            <person name="King R."/>
        </authorList>
    </citation>
    <scope>NUCLEOTIDE SEQUENCE</scope>
</reference>
<name>A0A9N9WDV8_9NEOP</name>
<evidence type="ECO:0000256" key="6">
    <source>
        <dbReference type="ARBA" id="ARBA00023004"/>
    </source>
</evidence>
<dbReference type="GO" id="GO:0042542">
    <property type="term" value="P:response to hydrogen peroxide"/>
    <property type="evidence" value="ECO:0007669"/>
    <property type="project" value="TreeGrafter"/>
</dbReference>
<evidence type="ECO:0000313" key="9">
    <source>
        <dbReference type="Proteomes" id="UP001153714"/>
    </source>
</evidence>
<keyword evidence="5" id="KW-0560">Oxidoreductase</keyword>
<proteinExistence type="inferred from homology"/>
<gene>
    <name evidence="8" type="ORF">DIATSA_LOCUS5744</name>
</gene>
<protein>
    <recommendedName>
        <fullName evidence="7">Catalase core domain-containing protein</fullName>
    </recommendedName>
</protein>
<keyword evidence="3" id="KW-0349">Heme</keyword>
<dbReference type="GO" id="GO:0020037">
    <property type="term" value="F:heme binding"/>
    <property type="evidence" value="ECO:0007669"/>
    <property type="project" value="InterPro"/>
</dbReference>
<comment type="similarity">
    <text evidence="1">Belongs to the catalase family.</text>
</comment>
<dbReference type="PROSITE" id="PS51402">
    <property type="entry name" value="CATALASE_3"/>
    <property type="match status" value="1"/>
</dbReference>
<dbReference type="InterPro" id="IPR018028">
    <property type="entry name" value="Catalase"/>
</dbReference>
<evidence type="ECO:0000259" key="7">
    <source>
        <dbReference type="Pfam" id="PF00199"/>
    </source>
</evidence>
<sequence length="164" mass="18751">MDIMTLDDIKNLDYNTFDVTRLWKAGTFKTVTVGRLVLDEIPDSYFSSTEMSAFIPANLVPGIPGPADHMFKGRRLAYRDAHNYRLVRNQNRIDVNSPKGRILTYTRDSDPPVRENIRDAPSFFPNSFNGPVLYIEPSHPSQKLVVYDNNIADFGMRSIFITTF</sequence>
<dbReference type="Proteomes" id="UP001153714">
    <property type="component" value="Chromosome 18"/>
</dbReference>
<dbReference type="GO" id="GO:0004096">
    <property type="term" value="F:catalase activity"/>
    <property type="evidence" value="ECO:0007669"/>
    <property type="project" value="InterPro"/>
</dbReference>
<dbReference type="SUPFAM" id="SSF56634">
    <property type="entry name" value="Heme-dependent catalase-like"/>
    <property type="match status" value="1"/>
</dbReference>
<keyword evidence="6" id="KW-0408">Iron</keyword>
<dbReference type="InterPro" id="IPR020835">
    <property type="entry name" value="Catalase_sf"/>
</dbReference>